<sequence>MSDLDRLFYWHGIAPDFINYKGEHIQVSLENRKNLLSTMGVDVTSDALVSRAAYELDVAPWESWVPPLSITPAGSGAGLGINCHPAIVDKELKWVLTEEASGELVAEGLFKPITGEEVGDYIYGETRYTRRVLPLPDLPPNYYSLQLELKDRIEATVIAMFPERGMMPDWLQDQAGYHGIIIQLYTLRSATNWGIGDFNDLKQLIRFCADQGVDTIGLNPLHALLPEIEAHCSPYSPSDRRHINPLYISLQDVPEFAQIMAAMSDAEKAKLQASIEELRERPLVDYAAVRALKLDMLERMFMTFDAARGSENASRRQEYEQFVALHGAVLERFALFEVMKADACTFEQIVEVMDSAPNSALLGEALQQYAIKIRSIYYQQWLAHVQFSACQALAEQLQMPIGIIRDLAVGADRGGAEVLSNQHLFCAKAAAGAPPDTFSAIGQNWGLPPMDPAGLRKSGFAHFRELLRSNMASCGALRIDHAMGLMRLWWCPPGKTADYGAYVYYPFEELIALLKLESHLNNCVVIGEDLGIVPHNFRETMSAAGVVSNKVFYFERTGPTSFKPPSHYDSFALAMINNHDVPTLASWWNGQDILLRRDLDTLGEGANLDALLDERRQEKEDLFTQLNRDGFLPNSWHDKSVHETADQDLIFSIMKWMAQVNSKLYVIQLEDLMLMTDPVNVPGTYQEYPNWQRKLKLSVEDLEKNTAVTDLLKSISNTRKNKGN</sequence>
<dbReference type="EMBL" id="JAUOPB010000012">
    <property type="protein sequence ID" value="MDO6424052.1"/>
    <property type="molecule type" value="Genomic_DNA"/>
</dbReference>
<dbReference type="PANTHER" id="PTHR32438">
    <property type="entry name" value="4-ALPHA-GLUCANOTRANSFERASE DPE1, CHLOROPLASTIC/AMYLOPLASTIC"/>
    <property type="match status" value="1"/>
</dbReference>
<dbReference type="SUPFAM" id="SSF51445">
    <property type="entry name" value="(Trans)glycosidases"/>
    <property type="match status" value="1"/>
</dbReference>
<evidence type="ECO:0000256" key="7">
    <source>
        <dbReference type="ARBA" id="ARBA00023277"/>
    </source>
</evidence>
<dbReference type="GO" id="GO:0005975">
    <property type="term" value="P:carbohydrate metabolic process"/>
    <property type="evidence" value="ECO:0007669"/>
    <property type="project" value="InterPro"/>
</dbReference>
<dbReference type="AlphaFoldDB" id="A0AAW7X8V2"/>
<evidence type="ECO:0000256" key="8">
    <source>
        <dbReference type="ARBA" id="ARBA00031423"/>
    </source>
</evidence>
<dbReference type="GO" id="GO:0004134">
    <property type="term" value="F:4-alpha-glucanotransferase activity"/>
    <property type="evidence" value="ECO:0007669"/>
    <property type="project" value="UniProtKB-EC"/>
</dbReference>
<dbReference type="Proteomes" id="UP001169760">
    <property type="component" value="Unassembled WGS sequence"/>
</dbReference>
<evidence type="ECO:0000256" key="1">
    <source>
        <dbReference type="ARBA" id="ARBA00000439"/>
    </source>
</evidence>
<dbReference type="Gene3D" id="3.20.20.80">
    <property type="entry name" value="Glycosidases"/>
    <property type="match status" value="1"/>
</dbReference>
<evidence type="ECO:0000256" key="2">
    <source>
        <dbReference type="ARBA" id="ARBA00005684"/>
    </source>
</evidence>
<dbReference type="Pfam" id="PF02446">
    <property type="entry name" value="Glyco_hydro_77"/>
    <property type="match status" value="1"/>
</dbReference>
<dbReference type="InterPro" id="IPR003385">
    <property type="entry name" value="Glyco_hydro_77"/>
</dbReference>
<gene>
    <name evidence="11" type="primary">malQ</name>
    <name evidence="11" type="ORF">Q4521_16325</name>
</gene>
<accession>A0AAW7X8V2</accession>
<evidence type="ECO:0000256" key="5">
    <source>
        <dbReference type="ARBA" id="ARBA00022676"/>
    </source>
</evidence>
<organism evidence="11 12">
    <name type="scientific">Saccharophagus degradans</name>
    <dbReference type="NCBI Taxonomy" id="86304"/>
    <lineage>
        <taxon>Bacteria</taxon>
        <taxon>Pseudomonadati</taxon>
        <taxon>Pseudomonadota</taxon>
        <taxon>Gammaproteobacteria</taxon>
        <taxon>Cellvibrionales</taxon>
        <taxon>Cellvibrionaceae</taxon>
        <taxon>Saccharophagus</taxon>
    </lineage>
</organism>
<protein>
    <recommendedName>
        <fullName evidence="4 10">4-alpha-glucanotransferase</fullName>
        <ecNumber evidence="3 10">2.4.1.25</ecNumber>
    </recommendedName>
    <alternativeName>
        <fullName evidence="8 10">Amylomaltase</fullName>
    </alternativeName>
    <alternativeName>
        <fullName evidence="9 10">Disproportionating enzyme</fullName>
    </alternativeName>
</protein>
<comment type="catalytic activity">
    <reaction evidence="1 10">
        <text>Transfers a segment of a (1-&gt;4)-alpha-D-glucan to a new position in an acceptor, which may be glucose or a (1-&gt;4)-alpha-D-glucan.</text>
        <dbReference type="EC" id="2.4.1.25"/>
    </reaction>
</comment>
<dbReference type="InterPro" id="IPR017853">
    <property type="entry name" value="GH"/>
</dbReference>
<keyword evidence="5 10" id="KW-0328">Glycosyltransferase</keyword>
<keyword evidence="7 10" id="KW-0119">Carbohydrate metabolism</keyword>
<dbReference type="EC" id="2.4.1.25" evidence="3 10"/>
<evidence type="ECO:0000256" key="10">
    <source>
        <dbReference type="RuleBase" id="RU361207"/>
    </source>
</evidence>
<dbReference type="RefSeq" id="WP_303493536.1">
    <property type="nucleotide sequence ID" value="NZ_JAUOPB010000012.1"/>
</dbReference>
<dbReference type="PANTHER" id="PTHR32438:SF5">
    <property type="entry name" value="4-ALPHA-GLUCANOTRANSFERASE DPE1, CHLOROPLASTIC_AMYLOPLASTIC"/>
    <property type="match status" value="1"/>
</dbReference>
<evidence type="ECO:0000256" key="9">
    <source>
        <dbReference type="ARBA" id="ARBA00031501"/>
    </source>
</evidence>
<keyword evidence="6 10" id="KW-0808">Transferase</keyword>
<proteinExistence type="inferred from homology"/>
<comment type="similarity">
    <text evidence="2 10">Belongs to the disproportionating enzyme family.</text>
</comment>
<evidence type="ECO:0000313" key="12">
    <source>
        <dbReference type="Proteomes" id="UP001169760"/>
    </source>
</evidence>
<evidence type="ECO:0000256" key="3">
    <source>
        <dbReference type="ARBA" id="ARBA00012560"/>
    </source>
</evidence>
<dbReference type="NCBIfam" id="TIGR00217">
    <property type="entry name" value="malQ"/>
    <property type="match status" value="1"/>
</dbReference>
<name>A0AAW7X8V2_9GAMM</name>
<evidence type="ECO:0000313" key="11">
    <source>
        <dbReference type="EMBL" id="MDO6424052.1"/>
    </source>
</evidence>
<comment type="caution">
    <text evidence="11">The sequence shown here is derived from an EMBL/GenBank/DDBJ whole genome shotgun (WGS) entry which is preliminary data.</text>
</comment>
<evidence type="ECO:0000256" key="4">
    <source>
        <dbReference type="ARBA" id="ARBA00020295"/>
    </source>
</evidence>
<reference evidence="11" key="1">
    <citation type="submission" date="2023-07" db="EMBL/GenBank/DDBJ databases">
        <title>Genome content predicts the carbon catabolic preferences of heterotrophic bacteria.</title>
        <authorList>
            <person name="Gralka M."/>
        </authorList>
    </citation>
    <scope>NUCLEOTIDE SEQUENCE</scope>
    <source>
        <strain evidence="11">I3M17_2</strain>
    </source>
</reference>
<evidence type="ECO:0000256" key="6">
    <source>
        <dbReference type="ARBA" id="ARBA00022679"/>
    </source>
</evidence>